<gene>
    <name evidence="1" type="ORF">ETSY1_11055</name>
</gene>
<protein>
    <recommendedName>
        <fullName evidence="3">DUF29 domain-containing protein</fullName>
    </recommendedName>
</protein>
<dbReference type="PANTHER" id="PTHR34235">
    <property type="entry name" value="SLR1203 PROTEIN-RELATED"/>
    <property type="match status" value="1"/>
</dbReference>
<dbReference type="Proteomes" id="UP000019141">
    <property type="component" value="Unassembled WGS sequence"/>
</dbReference>
<evidence type="ECO:0000313" key="1">
    <source>
        <dbReference type="EMBL" id="ETX00489.1"/>
    </source>
</evidence>
<dbReference type="InterPro" id="IPR002636">
    <property type="entry name" value="DUF29"/>
</dbReference>
<dbReference type="EMBL" id="AZHW01000333">
    <property type="protein sequence ID" value="ETX00489.1"/>
    <property type="molecule type" value="Genomic_DNA"/>
</dbReference>
<dbReference type="PANTHER" id="PTHR34235:SF3">
    <property type="entry name" value="SLR1203 PROTEIN"/>
    <property type="match status" value="1"/>
</dbReference>
<dbReference type="Gene3D" id="1.20.1220.20">
    <property type="entry name" value="Uncharcterised protein PF01724"/>
    <property type="match status" value="1"/>
</dbReference>
<dbReference type="AlphaFoldDB" id="W4LQZ0"/>
<dbReference type="PATRIC" id="fig|1429438.4.peg.2244"/>
<comment type="caution">
    <text evidence="1">The sequence shown here is derived from an EMBL/GenBank/DDBJ whole genome shotgun (WGS) entry which is preliminary data.</text>
</comment>
<keyword evidence="2" id="KW-1185">Reference proteome</keyword>
<name>W4LQZ0_ENTF1</name>
<evidence type="ECO:0000313" key="2">
    <source>
        <dbReference type="Proteomes" id="UP000019141"/>
    </source>
</evidence>
<dbReference type="Pfam" id="PF01724">
    <property type="entry name" value="DUF29"/>
    <property type="match status" value="1"/>
</dbReference>
<sequence>MSTPTDFSAWSQHTAQLLRERRWDEIDMEQLIEEVEDLGRSERNSIKSQLSRLLLHLLKWQYQPQRRSDSWLDSIGDARTQIEDKIEDSPSLQRYPAEQLDAAYARARRRAANQTGLPLSVFPAACPYAIAEVLDENFLPDLAP</sequence>
<proteinExistence type="predicted"/>
<accession>W4LQZ0</accession>
<organism evidence="1 2">
    <name type="scientific">Entotheonella factor</name>
    <dbReference type="NCBI Taxonomy" id="1429438"/>
    <lineage>
        <taxon>Bacteria</taxon>
        <taxon>Pseudomonadati</taxon>
        <taxon>Nitrospinota/Tectimicrobiota group</taxon>
        <taxon>Candidatus Tectimicrobiota</taxon>
        <taxon>Candidatus Entotheonellia</taxon>
        <taxon>Candidatus Entotheonellales</taxon>
        <taxon>Candidatus Entotheonellaceae</taxon>
        <taxon>Candidatus Entotheonella</taxon>
    </lineage>
</organism>
<dbReference type="HOGENOM" id="CLU_116670_0_1_7"/>
<evidence type="ECO:0008006" key="3">
    <source>
        <dbReference type="Google" id="ProtNLM"/>
    </source>
</evidence>
<reference evidence="1 2" key="1">
    <citation type="journal article" date="2014" name="Nature">
        <title>An environmental bacterial taxon with a large and distinct metabolic repertoire.</title>
        <authorList>
            <person name="Wilson M.C."/>
            <person name="Mori T."/>
            <person name="Ruckert C."/>
            <person name="Uria A.R."/>
            <person name="Helf M.J."/>
            <person name="Takada K."/>
            <person name="Gernert C."/>
            <person name="Steffens U.A."/>
            <person name="Heycke N."/>
            <person name="Schmitt S."/>
            <person name="Rinke C."/>
            <person name="Helfrich E.J."/>
            <person name="Brachmann A.O."/>
            <person name="Gurgui C."/>
            <person name="Wakimoto T."/>
            <person name="Kracht M."/>
            <person name="Crusemann M."/>
            <person name="Hentschel U."/>
            <person name="Abe I."/>
            <person name="Matsunaga S."/>
            <person name="Kalinowski J."/>
            <person name="Takeyama H."/>
            <person name="Piel J."/>
        </authorList>
    </citation>
    <scope>NUCLEOTIDE SEQUENCE [LARGE SCALE GENOMIC DNA]</scope>
    <source>
        <strain evidence="2">TSY1</strain>
    </source>
</reference>